<evidence type="ECO:0000256" key="4">
    <source>
        <dbReference type="ARBA" id="ARBA00022692"/>
    </source>
</evidence>
<keyword evidence="7 10" id="KW-0443">Lipid metabolism</keyword>
<organism evidence="11 12">
    <name type="scientific">Rhamnusium bicolor</name>
    <dbReference type="NCBI Taxonomy" id="1586634"/>
    <lineage>
        <taxon>Eukaryota</taxon>
        <taxon>Metazoa</taxon>
        <taxon>Ecdysozoa</taxon>
        <taxon>Arthropoda</taxon>
        <taxon>Hexapoda</taxon>
        <taxon>Insecta</taxon>
        <taxon>Pterygota</taxon>
        <taxon>Neoptera</taxon>
        <taxon>Endopterygota</taxon>
        <taxon>Coleoptera</taxon>
        <taxon>Polyphaga</taxon>
        <taxon>Cucujiformia</taxon>
        <taxon>Chrysomeloidea</taxon>
        <taxon>Cerambycidae</taxon>
        <taxon>Lepturinae</taxon>
        <taxon>Rhagiini</taxon>
        <taxon>Rhamnusium</taxon>
    </lineage>
</organism>
<keyword evidence="2 10" id="KW-0444">Lipid biosynthesis</keyword>
<feature type="transmembrane region" description="Helical" evidence="10">
    <location>
        <begin position="42"/>
        <end position="61"/>
    </location>
</feature>
<dbReference type="Proteomes" id="UP001162156">
    <property type="component" value="Unassembled WGS sequence"/>
</dbReference>
<protein>
    <recommendedName>
        <fullName evidence="10">Elongation of very long chain fatty acids protein</fullName>
        <ecNumber evidence="10">2.3.1.199</ecNumber>
    </recommendedName>
    <alternativeName>
        <fullName evidence="10">Very-long-chain 3-oxoacyl-CoA synthase</fullName>
    </alternativeName>
</protein>
<dbReference type="AlphaFoldDB" id="A0AAV8Y823"/>
<keyword evidence="3 10" id="KW-0808">Transferase</keyword>
<name>A0AAV8Y823_9CUCU</name>
<dbReference type="GO" id="GO:0034625">
    <property type="term" value="P:fatty acid elongation, monounsaturated fatty acid"/>
    <property type="evidence" value="ECO:0007669"/>
    <property type="project" value="TreeGrafter"/>
</dbReference>
<evidence type="ECO:0000256" key="9">
    <source>
        <dbReference type="ARBA" id="ARBA00023160"/>
    </source>
</evidence>
<dbReference type="GO" id="GO:0019367">
    <property type="term" value="P:fatty acid elongation, saturated fatty acid"/>
    <property type="evidence" value="ECO:0007669"/>
    <property type="project" value="TreeGrafter"/>
</dbReference>
<evidence type="ECO:0000256" key="8">
    <source>
        <dbReference type="ARBA" id="ARBA00023136"/>
    </source>
</evidence>
<evidence type="ECO:0000256" key="3">
    <source>
        <dbReference type="ARBA" id="ARBA00022679"/>
    </source>
</evidence>
<dbReference type="Pfam" id="PF01151">
    <property type="entry name" value="ELO"/>
    <property type="match status" value="1"/>
</dbReference>
<dbReference type="EC" id="2.3.1.199" evidence="10"/>
<reference evidence="11" key="1">
    <citation type="journal article" date="2023" name="Insect Mol. Biol.">
        <title>Genome sequencing provides insights into the evolution of gene families encoding plant cell wall-degrading enzymes in longhorned beetles.</title>
        <authorList>
            <person name="Shin N.R."/>
            <person name="Okamura Y."/>
            <person name="Kirsch R."/>
            <person name="Pauchet Y."/>
        </authorList>
    </citation>
    <scope>NUCLEOTIDE SEQUENCE</scope>
    <source>
        <strain evidence="11">RBIC_L_NR</strain>
    </source>
</reference>
<feature type="transmembrane region" description="Helical" evidence="10">
    <location>
        <begin position="16"/>
        <end position="36"/>
    </location>
</feature>
<keyword evidence="5 10" id="KW-0276">Fatty acid metabolism</keyword>
<evidence type="ECO:0000256" key="7">
    <source>
        <dbReference type="ARBA" id="ARBA00023098"/>
    </source>
</evidence>
<keyword evidence="4 10" id="KW-0812">Transmembrane</keyword>
<keyword evidence="12" id="KW-1185">Reference proteome</keyword>
<comment type="subcellular location">
    <subcellularLocation>
        <location evidence="1">Membrane</location>
        <topology evidence="1">Multi-pass membrane protein</topology>
    </subcellularLocation>
</comment>
<keyword evidence="9 10" id="KW-0275">Fatty acid biosynthesis</keyword>
<dbReference type="EMBL" id="JANEYF010002358">
    <property type="protein sequence ID" value="KAJ8947685.1"/>
    <property type="molecule type" value="Genomic_DNA"/>
</dbReference>
<evidence type="ECO:0000256" key="6">
    <source>
        <dbReference type="ARBA" id="ARBA00022989"/>
    </source>
</evidence>
<proteinExistence type="inferred from homology"/>
<comment type="catalytic activity">
    <reaction evidence="10">
        <text>a very-long-chain acyl-CoA + malonyl-CoA + H(+) = a very-long-chain 3-oxoacyl-CoA + CO2 + CoA</text>
        <dbReference type="Rhea" id="RHEA:32727"/>
        <dbReference type="ChEBI" id="CHEBI:15378"/>
        <dbReference type="ChEBI" id="CHEBI:16526"/>
        <dbReference type="ChEBI" id="CHEBI:57287"/>
        <dbReference type="ChEBI" id="CHEBI:57384"/>
        <dbReference type="ChEBI" id="CHEBI:90725"/>
        <dbReference type="ChEBI" id="CHEBI:90736"/>
        <dbReference type="EC" id="2.3.1.199"/>
    </reaction>
</comment>
<evidence type="ECO:0000256" key="2">
    <source>
        <dbReference type="ARBA" id="ARBA00022516"/>
    </source>
</evidence>
<comment type="caution">
    <text evidence="10">Lacks conserved residue(s) required for the propagation of feature annotation.</text>
</comment>
<evidence type="ECO:0000256" key="5">
    <source>
        <dbReference type="ARBA" id="ARBA00022832"/>
    </source>
</evidence>
<dbReference type="PROSITE" id="PS01188">
    <property type="entry name" value="ELO"/>
    <property type="match status" value="1"/>
</dbReference>
<keyword evidence="8 10" id="KW-0472">Membrane</keyword>
<dbReference type="InterPro" id="IPR030457">
    <property type="entry name" value="ELO_CS"/>
</dbReference>
<evidence type="ECO:0000313" key="11">
    <source>
        <dbReference type="EMBL" id="KAJ8947685.1"/>
    </source>
</evidence>
<gene>
    <name evidence="11" type="ORF">NQ314_008562</name>
</gene>
<accession>A0AAV8Y823</accession>
<dbReference type="GO" id="GO:0034626">
    <property type="term" value="P:fatty acid elongation, polyunsaturated fatty acid"/>
    <property type="evidence" value="ECO:0007669"/>
    <property type="project" value="TreeGrafter"/>
</dbReference>
<dbReference type="PANTHER" id="PTHR11157">
    <property type="entry name" value="FATTY ACID ACYL TRANSFERASE-RELATED"/>
    <property type="match status" value="1"/>
</dbReference>
<evidence type="ECO:0000256" key="1">
    <source>
        <dbReference type="ARBA" id="ARBA00004141"/>
    </source>
</evidence>
<sequence>MPVFFILRKSHRQISFLHVYHHCGILLGVWVAARFLPGGHGIWFGLMNTLVHGIMYGYYLLTALDEKWKKKLTLKKFLTQIQIVSITDAYIHTI</sequence>
<dbReference type="PANTHER" id="PTHR11157:SF21">
    <property type="entry name" value="ELONGATION OF VERY LONG CHAIN FATTY ACIDS PROTEIN"/>
    <property type="match status" value="1"/>
</dbReference>
<evidence type="ECO:0000313" key="12">
    <source>
        <dbReference type="Proteomes" id="UP001162156"/>
    </source>
</evidence>
<comment type="similarity">
    <text evidence="10">Belongs to the ELO family.</text>
</comment>
<dbReference type="GO" id="GO:0030148">
    <property type="term" value="P:sphingolipid biosynthetic process"/>
    <property type="evidence" value="ECO:0007669"/>
    <property type="project" value="TreeGrafter"/>
</dbReference>
<dbReference type="InterPro" id="IPR002076">
    <property type="entry name" value="ELO_fam"/>
</dbReference>
<dbReference type="GO" id="GO:0042761">
    <property type="term" value="P:very long-chain fatty acid biosynthetic process"/>
    <property type="evidence" value="ECO:0007669"/>
    <property type="project" value="TreeGrafter"/>
</dbReference>
<dbReference type="GO" id="GO:0005789">
    <property type="term" value="C:endoplasmic reticulum membrane"/>
    <property type="evidence" value="ECO:0007669"/>
    <property type="project" value="TreeGrafter"/>
</dbReference>
<comment type="caution">
    <text evidence="11">The sequence shown here is derived from an EMBL/GenBank/DDBJ whole genome shotgun (WGS) entry which is preliminary data.</text>
</comment>
<evidence type="ECO:0000256" key="10">
    <source>
        <dbReference type="RuleBase" id="RU361115"/>
    </source>
</evidence>
<dbReference type="GO" id="GO:0009922">
    <property type="term" value="F:fatty acid elongase activity"/>
    <property type="evidence" value="ECO:0007669"/>
    <property type="project" value="UniProtKB-EC"/>
</dbReference>
<keyword evidence="6 10" id="KW-1133">Transmembrane helix</keyword>